<keyword evidence="2" id="KW-1185">Reference proteome</keyword>
<accession>A0ABR6RCG8</accession>
<protein>
    <recommendedName>
        <fullName evidence="3">Phasin domain-containing protein</fullName>
    </recommendedName>
</protein>
<organism evidence="1 2">
    <name type="scientific">Comamonas odontotermitis</name>
    <dbReference type="NCBI Taxonomy" id="379895"/>
    <lineage>
        <taxon>Bacteria</taxon>
        <taxon>Pseudomonadati</taxon>
        <taxon>Pseudomonadota</taxon>
        <taxon>Betaproteobacteria</taxon>
        <taxon>Burkholderiales</taxon>
        <taxon>Comamonadaceae</taxon>
        <taxon>Comamonas</taxon>
    </lineage>
</organism>
<evidence type="ECO:0000313" key="1">
    <source>
        <dbReference type="EMBL" id="MBB6576831.1"/>
    </source>
</evidence>
<reference evidence="1 2" key="1">
    <citation type="submission" date="2020-08" db="EMBL/GenBank/DDBJ databases">
        <title>Functional genomics of gut bacteria from endangered species of beetles.</title>
        <authorList>
            <person name="Carlos-Shanley C."/>
        </authorList>
    </citation>
    <scope>NUCLEOTIDE SEQUENCE [LARGE SCALE GENOMIC DNA]</scope>
    <source>
        <strain evidence="1 2">S00124</strain>
    </source>
</reference>
<dbReference type="NCBIfam" id="NF045536">
    <property type="entry name" value="phasin_PhaP6"/>
    <property type="match status" value="1"/>
</dbReference>
<gene>
    <name evidence="1" type="ORF">HNP33_000879</name>
</gene>
<dbReference type="Proteomes" id="UP000562492">
    <property type="component" value="Unassembled WGS sequence"/>
</dbReference>
<proteinExistence type="predicted"/>
<comment type="caution">
    <text evidence="1">The sequence shown here is derived from an EMBL/GenBank/DDBJ whole genome shotgun (WGS) entry which is preliminary data.</text>
</comment>
<dbReference type="InterPro" id="IPR053785">
    <property type="entry name" value="PhaP6-like"/>
</dbReference>
<dbReference type="RefSeq" id="WP_184705668.1">
    <property type="nucleotide sequence ID" value="NZ_JACHKZ010000003.1"/>
</dbReference>
<sequence>MSTSSRRSNSSAQSLAAKSLELSWAAPQVVAQRVSRMMTAGPSPSVRDQQEFYRMGSEKVVAFYESWMGMWTQACTSYWQAAASMVATPELLTPTASNPFAPFGVGKATKRIVKQQVHAVTDVLNAGITPVHAKAVSNAKRLSRTRKP</sequence>
<name>A0ABR6RCG8_9BURK</name>
<dbReference type="EMBL" id="JACHKZ010000003">
    <property type="protein sequence ID" value="MBB6576831.1"/>
    <property type="molecule type" value="Genomic_DNA"/>
</dbReference>
<evidence type="ECO:0000313" key="2">
    <source>
        <dbReference type="Proteomes" id="UP000562492"/>
    </source>
</evidence>
<evidence type="ECO:0008006" key="3">
    <source>
        <dbReference type="Google" id="ProtNLM"/>
    </source>
</evidence>